<accession>A0ABQ2FNC1</accession>
<organism evidence="2 3">
    <name type="scientific">Deinococcus radiotolerans</name>
    <dbReference type="NCBI Taxonomy" id="1309407"/>
    <lineage>
        <taxon>Bacteria</taxon>
        <taxon>Thermotogati</taxon>
        <taxon>Deinococcota</taxon>
        <taxon>Deinococci</taxon>
        <taxon>Deinococcales</taxon>
        <taxon>Deinococcaceae</taxon>
        <taxon>Deinococcus</taxon>
    </lineage>
</organism>
<feature type="domain" description="T6SS immunity protein Tdi1 C-terminal" evidence="1">
    <location>
        <begin position="117"/>
        <end position="186"/>
    </location>
</feature>
<gene>
    <name evidence="2" type="ORF">GCM10010844_32120</name>
</gene>
<protein>
    <recommendedName>
        <fullName evidence="1">T6SS immunity protein Tdi1 C-terminal domain-containing protein</fullName>
    </recommendedName>
</protein>
<dbReference type="Proteomes" id="UP000604341">
    <property type="component" value="Unassembled WGS sequence"/>
</dbReference>
<comment type="caution">
    <text evidence="2">The sequence shown here is derived from an EMBL/GenBank/DDBJ whole genome shotgun (WGS) entry which is preliminary data.</text>
</comment>
<dbReference type="EMBL" id="BMPE01000012">
    <property type="protein sequence ID" value="GGL10993.1"/>
    <property type="molecule type" value="Genomic_DNA"/>
</dbReference>
<proteinExistence type="predicted"/>
<name>A0ABQ2FNC1_9DEIO</name>
<evidence type="ECO:0000259" key="1">
    <source>
        <dbReference type="Pfam" id="PF08906"/>
    </source>
</evidence>
<sequence>MMDLARFEARYGPGRQGTQVRDVHLPSGTPADVGAFLRRFGTSTFDRGFLRVIDPGEHREPYHPWLDLAADENGSDASRTYPFMRTAFGDVFYFDVEGEVGFISVVTGVMTNLRLESYLNRTLTRASDLDDLYLHCLFEATLERDGPLDAEQCFGILPPLALGGEINLDHVQKVGLREYLHLLSELI</sequence>
<reference evidence="3" key="1">
    <citation type="journal article" date="2019" name="Int. J. Syst. Evol. Microbiol.">
        <title>The Global Catalogue of Microorganisms (GCM) 10K type strain sequencing project: providing services to taxonomists for standard genome sequencing and annotation.</title>
        <authorList>
            <consortium name="The Broad Institute Genomics Platform"/>
            <consortium name="The Broad Institute Genome Sequencing Center for Infectious Disease"/>
            <person name="Wu L."/>
            <person name="Ma J."/>
        </authorList>
    </citation>
    <scope>NUCLEOTIDE SEQUENCE [LARGE SCALE GENOMIC DNA]</scope>
    <source>
        <strain evidence="3">JCM 19173</strain>
    </source>
</reference>
<evidence type="ECO:0000313" key="2">
    <source>
        <dbReference type="EMBL" id="GGL10993.1"/>
    </source>
</evidence>
<dbReference type="Pfam" id="PF08906">
    <property type="entry name" value="T6SS_Tdi1_C"/>
    <property type="match status" value="1"/>
</dbReference>
<dbReference type="InterPro" id="IPR015002">
    <property type="entry name" value="T6SS_Tdi1_C"/>
</dbReference>
<evidence type="ECO:0000313" key="3">
    <source>
        <dbReference type="Proteomes" id="UP000604341"/>
    </source>
</evidence>
<keyword evidence="3" id="KW-1185">Reference proteome</keyword>